<dbReference type="AlphaFoldDB" id="A0A414J039"/>
<evidence type="ECO:0000313" key="3">
    <source>
        <dbReference type="Proteomes" id="UP000283745"/>
    </source>
</evidence>
<dbReference type="Pfam" id="PF18243">
    <property type="entry name" value="BfiI_DBD"/>
    <property type="match status" value="1"/>
</dbReference>
<proteinExistence type="predicted"/>
<dbReference type="CDD" id="cd10018">
    <property type="entry name" value="BfiI_C"/>
    <property type="match status" value="1"/>
</dbReference>
<name>A0A414J039_9FIRM</name>
<feature type="domain" description="Metal-independent restriction enzyme BfiI DNA binding" evidence="1">
    <location>
        <begin position="195"/>
        <end position="357"/>
    </location>
</feature>
<dbReference type="Gene3D" id="3.30.870.10">
    <property type="entry name" value="Endonuclease Chain A"/>
    <property type="match status" value="1"/>
</dbReference>
<protein>
    <submittedName>
        <fullName evidence="2">Restriction endonuclease</fullName>
    </submittedName>
</protein>
<dbReference type="CDD" id="cd09175">
    <property type="entry name" value="PLDc_Bfil"/>
    <property type="match status" value="1"/>
</dbReference>
<sequence length="359" mass="39906">MEFLLQPNVYSTGNTPNLLNLLDKMWIKDHNSGEGTLYIISGFANYNGGVRFYPYFTDHIHKGGNVKVIIGGSTSQRLSSIQIAEALLQCGADVYVVNRKRLVHAKCYGYKTPSAEELVVTSGNFTGPGMSQNAEAAIRIDSNTVQTMGFEWEDLFNNMFSQGWDIYKLDSSDISTKSDPGWRLLYDEINSTVALDEDQQVSMVLTLSGSDTARIQADPGTSASKGTQYFWLSKGSFDFFPALTEKNKRGTKNTYSTLINMNYIDIGVINQSRVTFEADNNLDFRLGTGALRNTKIASKDDLALITRKSEFDYELRIIKQTDASYSALARYAVNYIGNYGKRFGYISNSDVSSILGVSI</sequence>
<reference evidence="2 3" key="1">
    <citation type="submission" date="2018-08" db="EMBL/GenBank/DDBJ databases">
        <title>A genome reference for cultivated species of the human gut microbiota.</title>
        <authorList>
            <person name="Zou Y."/>
            <person name="Xue W."/>
            <person name="Luo G."/>
        </authorList>
    </citation>
    <scope>NUCLEOTIDE SEQUENCE [LARGE SCALE GENOMIC DNA]</scope>
    <source>
        <strain evidence="2 3">AM28-23</strain>
    </source>
</reference>
<gene>
    <name evidence="2" type="ORF">DW740_17025</name>
</gene>
<keyword evidence="2" id="KW-0540">Nuclease</keyword>
<dbReference type="RefSeq" id="WP_015541002.1">
    <property type="nucleotide sequence ID" value="NZ_CABJFK010000022.1"/>
</dbReference>
<accession>A0A414J039</accession>
<comment type="caution">
    <text evidence="2">The sequence shown here is derived from an EMBL/GenBank/DDBJ whole genome shotgun (WGS) entry which is preliminary data.</text>
</comment>
<dbReference type="SUPFAM" id="SSF56024">
    <property type="entry name" value="Phospholipase D/nuclease"/>
    <property type="match status" value="1"/>
</dbReference>
<evidence type="ECO:0000259" key="1">
    <source>
        <dbReference type="Pfam" id="PF18243"/>
    </source>
</evidence>
<keyword evidence="2" id="KW-0255">Endonuclease</keyword>
<dbReference type="GO" id="GO:0004519">
    <property type="term" value="F:endonuclease activity"/>
    <property type="evidence" value="ECO:0007669"/>
    <property type="project" value="UniProtKB-KW"/>
</dbReference>
<dbReference type="EMBL" id="QSKF01000022">
    <property type="protein sequence ID" value="RHE36486.1"/>
    <property type="molecule type" value="Genomic_DNA"/>
</dbReference>
<dbReference type="InterPro" id="IPR033765">
    <property type="entry name" value="BfiI_C"/>
</dbReference>
<dbReference type="InterPro" id="IPR040731">
    <property type="entry name" value="BfiI_DBD"/>
</dbReference>
<keyword evidence="2" id="KW-0378">Hydrolase</keyword>
<evidence type="ECO:0000313" key="2">
    <source>
        <dbReference type="EMBL" id="RHE36486.1"/>
    </source>
</evidence>
<dbReference type="Gene3D" id="2.40.330.30">
    <property type="match status" value="1"/>
</dbReference>
<dbReference type="Proteomes" id="UP000283745">
    <property type="component" value="Unassembled WGS sequence"/>
</dbReference>
<organism evidence="2 3">
    <name type="scientific">Blautia obeum</name>
    <dbReference type="NCBI Taxonomy" id="40520"/>
    <lineage>
        <taxon>Bacteria</taxon>
        <taxon>Bacillati</taxon>
        <taxon>Bacillota</taxon>
        <taxon>Clostridia</taxon>
        <taxon>Lachnospirales</taxon>
        <taxon>Lachnospiraceae</taxon>
        <taxon>Blautia</taxon>
    </lineage>
</organism>